<comment type="similarity">
    <text evidence="2">Belongs to the ATP-dependent AMP-binding enzyme family.</text>
</comment>
<dbReference type="HOGENOM" id="CLU_000022_59_2_1"/>
<dbReference type="Proteomes" id="UP000002282">
    <property type="component" value="Chromosome 3L"/>
</dbReference>
<dbReference type="InterPro" id="IPR042099">
    <property type="entry name" value="ANL_N_sf"/>
</dbReference>
<accession>B4PJ87</accession>
<dbReference type="GO" id="GO:0004467">
    <property type="term" value="F:long-chain fatty acid-CoA ligase activity"/>
    <property type="evidence" value="ECO:0007669"/>
    <property type="project" value="TreeGrafter"/>
</dbReference>
<reference evidence="6 7" key="1">
    <citation type="journal article" date="2007" name="Nature">
        <title>Evolution of genes and genomes on the Drosophila phylogeny.</title>
        <authorList>
            <consortium name="Drosophila 12 Genomes Consortium"/>
            <person name="Clark A.G."/>
            <person name="Eisen M.B."/>
            <person name="Smith D.R."/>
            <person name="Bergman C.M."/>
            <person name="Oliver B."/>
            <person name="Markow T.A."/>
            <person name="Kaufman T.C."/>
            <person name="Kellis M."/>
            <person name="Gelbart W."/>
            <person name="Iyer V.N."/>
            <person name="Pollard D.A."/>
            <person name="Sackton T.B."/>
            <person name="Larracuente A.M."/>
            <person name="Singh N.D."/>
            <person name="Abad J.P."/>
            <person name="Abt D.N."/>
            <person name="Adryan B."/>
            <person name="Aguade M."/>
            <person name="Akashi H."/>
            <person name="Anderson W.W."/>
            <person name="Aquadro C.F."/>
            <person name="Ardell D.H."/>
            <person name="Arguello R."/>
            <person name="Artieri C.G."/>
            <person name="Barbash D.A."/>
            <person name="Barker D."/>
            <person name="Barsanti P."/>
            <person name="Batterham P."/>
            <person name="Batzoglou S."/>
            <person name="Begun D."/>
            <person name="Bhutkar A."/>
            <person name="Blanco E."/>
            <person name="Bosak S.A."/>
            <person name="Bradley R.K."/>
            <person name="Brand A.D."/>
            <person name="Brent M.R."/>
            <person name="Brooks A.N."/>
            <person name="Brown R.H."/>
            <person name="Butlin R.K."/>
            <person name="Caggese C."/>
            <person name="Calvi B.R."/>
            <person name="Bernardo de Carvalho A."/>
            <person name="Caspi A."/>
            <person name="Castrezana S."/>
            <person name="Celniker S.E."/>
            <person name="Chang J.L."/>
            <person name="Chapple C."/>
            <person name="Chatterji S."/>
            <person name="Chinwalla A."/>
            <person name="Civetta A."/>
            <person name="Clifton S.W."/>
            <person name="Comeron J.M."/>
            <person name="Costello J.C."/>
            <person name="Coyne J.A."/>
            <person name="Daub J."/>
            <person name="David R.G."/>
            <person name="Delcher A.L."/>
            <person name="Delehaunty K."/>
            <person name="Do C.B."/>
            <person name="Ebling H."/>
            <person name="Edwards K."/>
            <person name="Eickbush T."/>
            <person name="Evans J.D."/>
            <person name="Filipski A."/>
            <person name="Findeiss S."/>
            <person name="Freyhult E."/>
            <person name="Fulton L."/>
            <person name="Fulton R."/>
            <person name="Garcia A.C."/>
            <person name="Gardiner A."/>
            <person name="Garfield D.A."/>
            <person name="Garvin B.E."/>
            <person name="Gibson G."/>
            <person name="Gilbert D."/>
            <person name="Gnerre S."/>
            <person name="Godfrey J."/>
            <person name="Good R."/>
            <person name="Gotea V."/>
            <person name="Gravely B."/>
            <person name="Greenberg A.J."/>
            <person name="Griffiths-Jones S."/>
            <person name="Gross S."/>
            <person name="Guigo R."/>
            <person name="Gustafson E.A."/>
            <person name="Haerty W."/>
            <person name="Hahn M.W."/>
            <person name="Halligan D.L."/>
            <person name="Halpern A.L."/>
            <person name="Halter G.M."/>
            <person name="Han M.V."/>
            <person name="Heger A."/>
            <person name="Hillier L."/>
            <person name="Hinrichs A.S."/>
            <person name="Holmes I."/>
            <person name="Hoskins R.A."/>
            <person name="Hubisz M.J."/>
            <person name="Hultmark D."/>
            <person name="Huntley M.A."/>
            <person name="Jaffe D.B."/>
            <person name="Jagadeeshan S."/>
            <person name="Jeck W.R."/>
            <person name="Johnson J."/>
            <person name="Jones C.D."/>
            <person name="Jordan W.C."/>
            <person name="Karpen G.H."/>
            <person name="Kataoka E."/>
            <person name="Keightley P.D."/>
            <person name="Kheradpour P."/>
            <person name="Kirkness E.F."/>
            <person name="Koerich L.B."/>
            <person name="Kristiansen K."/>
            <person name="Kudrna D."/>
            <person name="Kulathinal R.J."/>
            <person name="Kumar S."/>
            <person name="Kwok R."/>
            <person name="Lander E."/>
            <person name="Langley C.H."/>
            <person name="Lapoint R."/>
            <person name="Lazzaro B.P."/>
            <person name="Lee S.J."/>
            <person name="Levesque L."/>
            <person name="Li R."/>
            <person name="Lin C.F."/>
            <person name="Lin M.F."/>
            <person name="Lindblad-Toh K."/>
            <person name="Llopart A."/>
            <person name="Long M."/>
            <person name="Low L."/>
            <person name="Lozovsky E."/>
            <person name="Lu J."/>
            <person name="Luo M."/>
            <person name="Machado C.A."/>
            <person name="Makalowski W."/>
            <person name="Marzo M."/>
            <person name="Matsuda M."/>
            <person name="Matzkin L."/>
            <person name="McAllister B."/>
            <person name="McBride C.S."/>
            <person name="McKernan B."/>
            <person name="McKernan K."/>
            <person name="Mendez-Lago M."/>
            <person name="Minx P."/>
            <person name="Mollenhauer M.U."/>
            <person name="Montooth K."/>
            <person name="Mount S.M."/>
            <person name="Mu X."/>
            <person name="Myers E."/>
            <person name="Negre B."/>
            <person name="Newfeld S."/>
            <person name="Nielsen R."/>
            <person name="Noor M.A."/>
            <person name="O'Grady P."/>
            <person name="Pachter L."/>
            <person name="Papaceit M."/>
            <person name="Parisi M.J."/>
            <person name="Parisi M."/>
            <person name="Parts L."/>
            <person name="Pedersen J.S."/>
            <person name="Pesole G."/>
            <person name="Phillippy A.M."/>
            <person name="Ponting C.P."/>
            <person name="Pop M."/>
            <person name="Porcelli D."/>
            <person name="Powell J.R."/>
            <person name="Prohaska S."/>
            <person name="Pruitt K."/>
            <person name="Puig M."/>
            <person name="Quesneville H."/>
            <person name="Ram K.R."/>
            <person name="Rand D."/>
            <person name="Rasmussen M.D."/>
            <person name="Reed L.K."/>
            <person name="Reenan R."/>
            <person name="Reily A."/>
            <person name="Remington K.A."/>
            <person name="Rieger T.T."/>
            <person name="Ritchie M.G."/>
            <person name="Robin C."/>
            <person name="Rogers Y.H."/>
            <person name="Rohde C."/>
            <person name="Rozas J."/>
            <person name="Rubenfield M.J."/>
            <person name="Ruiz A."/>
            <person name="Russo S."/>
            <person name="Salzberg S.L."/>
            <person name="Sanchez-Gracia A."/>
            <person name="Saranga D.J."/>
            <person name="Sato H."/>
            <person name="Schaeffer S.W."/>
            <person name="Schatz M.C."/>
            <person name="Schlenke T."/>
            <person name="Schwartz R."/>
            <person name="Segarra C."/>
            <person name="Singh R.S."/>
            <person name="Sirot L."/>
            <person name="Sirota M."/>
            <person name="Sisneros N.B."/>
            <person name="Smith C.D."/>
            <person name="Smith T.F."/>
            <person name="Spieth J."/>
            <person name="Stage D.E."/>
            <person name="Stark A."/>
            <person name="Stephan W."/>
            <person name="Strausberg R.L."/>
            <person name="Strempel S."/>
            <person name="Sturgill D."/>
            <person name="Sutton G."/>
            <person name="Sutton G.G."/>
            <person name="Tao W."/>
            <person name="Teichmann S."/>
            <person name="Tobari Y.N."/>
            <person name="Tomimura Y."/>
            <person name="Tsolas J.M."/>
            <person name="Valente V.L."/>
            <person name="Venter E."/>
            <person name="Venter J.C."/>
            <person name="Vicario S."/>
            <person name="Vieira F.G."/>
            <person name="Vilella A.J."/>
            <person name="Villasante A."/>
            <person name="Walenz B."/>
            <person name="Wang J."/>
            <person name="Wasserman M."/>
            <person name="Watts T."/>
            <person name="Wilson D."/>
            <person name="Wilson R.K."/>
            <person name="Wing R.A."/>
            <person name="Wolfner M.F."/>
            <person name="Wong A."/>
            <person name="Wong G.K."/>
            <person name="Wu C.I."/>
            <person name="Wu G."/>
            <person name="Yamamoto D."/>
            <person name="Yang H.P."/>
            <person name="Yang S.P."/>
            <person name="Yorke J.A."/>
            <person name="Yoshida K."/>
            <person name="Zdobnov E."/>
            <person name="Zhang P."/>
            <person name="Zhang Y."/>
            <person name="Zimin A.V."/>
            <person name="Baldwin J."/>
            <person name="Abdouelleil A."/>
            <person name="Abdulkadir J."/>
            <person name="Abebe A."/>
            <person name="Abera B."/>
            <person name="Abreu J."/>
            <person name="Acer S.C."/>
            <person name="Aftuck L."/>
            <person name="Alexander A."/>
            <person name="An P."/>
            <person name="Anderson E."/>
            <person name="Anderson S."/>
            <person name="Arachi H."/>
            <person name="Azer M."/>
            <person name="Bachantsang P."/>
            <person name="Barry A."/>
            <person name="Bayul T."/>
            <person name="Berlin A."/>
            <person name="Bessette D."/>
            <person name="Bloom T."/>
            <person name="Blye J."/>
            <person name="Boguslavskiy L."/>
            <person name="Bonnet C."/>
            <person name="Boukhgalter B."/>
            <person name="Bourzgui I."/>
            <person name="Brown A."/>
            <person name="Cahill P."/>
            <person name="Channer S."/>
            <person name="Cheshatsang Y."/>
            <person name="Chuda L."/>
            <person name="Citroen M."/>
            <person name="Collymore A."/>
            <person name="Cooke P."/>
            <person name="Costello M."/>
            <person name="D'Aco K."/>
            <person name="Daza R."/>
            <person name="De Haan G."/>
            <person name="DeGray S."/>
            <person name="DeMaso C."/>
            <person name="Dhargay N."/>
            <person name="Dooley K."/>
            <person name="Dooley E."/>
            <person name="Doricent M."/>
            <person name="Dorje P."/>
            <person name="Dorjee K."/>
            <person name="Dupes A."/>
            <person name="Elong R."/>
            <person name="Falk J."/>
            <person name="Farina A."/>
            <person name="Faro S."/>
            <person name="Ferguson D."/>
            <person name="Fisher S."/>
            <person name="Foley C.D."/>
            <person name="Franke A."/>
            <person name="Friedrich D."/>
            <person name="Gadbois L."/>
            <person name="Gearin G."/>
            <person name="Gearin C.R."/>
            <person name="Giannoukos G."/>
            <person name="Goode T."/>
            <person name="Graham J."/>
            <person name="Grandbois E."/>
            <person name="Grewal S."/>
            <person name="Gyaltsen K."/>
            <person name="Hafez N."/>
            <person name="Hagos B."/>
            <person name="Hall J."/>
            <person name="Henson C."/>
            <person name="Hollinger A."/>
            <person name="Honan T."/>
            <person name="Huard M.D."/>
            <person name="Hughes L."/>
            <person name="Hurhula B."/>
            <person name="Husby M.E."/>
            <person name="Kamat A."/>
            <person name="Kanga B."/>
            <person name="Kashin S."/>
            <person name="Khazanovich D."/>
            <person name="Kisner P."/>
            <person name="Lance K."/>
            <person name="Lara M."/>
            <person name="Lee W."/>
            <person name="Lennon N."/>
            <person name="Letendre F."/>
            <person name="LeVine R."/>
            <person name="Lipovsky A."/>
            <person name="Liu X."/>
            <person name="Liu J."/>
            <person name="Liu S."/>
            <person name="Lokyitsang T."/>
            <person name="Lokyitsang Y."/>
            <person name="Lubonja R."/>
            <person name="Lui A."/>
            <person name="MacDonald P."/>
            <person name="Magnisalis V."/>
            <person name="Maru K."/>
            <person name="Matthews C."/>
            <person name="McCusker W."/>
            <person name="McDonough S."/>
            <person name="Mehta T."/>
            <person name="Meldrim J."/>
            <person name="Meneus L."/>
            <person name="Mihai O."/>
            <person name="Mihalev A."/>
            <person name="Mihova T."/>
            <person name="Mittelman R."/>
            <person name="Mlenga V."/>
            <person name="Montmayeur A."/>
            <person name="Mulrain L."/>
            <person name="Navidi A."/>
            <person name="Naylor J."/>
            <person name="Negash T."/>
            <person name="Nguyen T."/>
            <person name="Nguyen N."/>
            <person name="Nicol R."/>
            <person name="Norbu C."/>
            <person name="Norbu N."/>
            <person name="Novod N."/>
            <person name="O'Neill B."/>
            <person name="Osman S."/>
            <person name="Markiewicz E."/>
            <person name="Oyono O.L."/>
            <person name="Patti C."/>
            <person name="Phunkhang P."/>
            <person name="Pierre F."/>
            <person name="Priest M."/>
            <person name="Raghuraman S."/>
            <person name="Rege F."/>
            <person name="Reyes R."/>
            <person name="Rise C."/>
            <person name="Rogov P."/>
            <person name="Ross K."/>
            <person name="Ryan E."/>
            <person name="Settipalli S."/>
            <person name="Shea T."/>
            <person name="Sherpa N."/>
            <person name="Shi L."/>
            <person name="Shih D."/>
            <person name="Sparrow T."/>
            <person name="Spaulding J."/>
            <person name="Stalker J."/>
            <person name="Stange-Thomann N."/>
            <person name="Stavropoulos S."/>
            <person name="Stone C."/>
            <person name="Strader C."/>
            <person name="Tesfaye S."/>
            <person name="Thomson T."/>
            <person name="Thoulutsang Y."/>
            <person name="Thoulutsang D."/>
            <person name="Topham K."/>
            <person name="Topping I."/>
            <person name="Tsamla T."/>
            <person name="Vassiliev H."/>
            <person name="Vo A."/>
            <person name="Wangchuk T."/>
            <person name="Wangdi T."/>
            <person name="Weiand M."/>
            <person name="Wilkinson J."/>
            <person name="Wilson A."/>
            <person name="Yadav S."/>
            <person name="Young G."/>
            <person name="Yu Q."/>
            <person name="Zembek L."/>
            <person name="Zhong D."/>
            <person name="Zimmer A."/>
            <person name="Zwirko Z."/>
            <person name="Jaffe D.B."/>
            <person name="Alvarez P."/>
            <person name="Brockman W."/>
            <person name="Butler J."/>
            <person name="Chin C."/>
            <person name="Gnerre S."/>
            <person name="Grabherr M."/>
            <person name="Kleber M."/>
            <person name="Mauceli E."/>
            <person name="MacCallum I."/>
        </authorList>
    </citation>
    <scope>NUCLEOTIDE SEQUENCE [LARGE SCALE GENOMIC DNA]</scope>
    <source>
        <strain evidence="7">Tai18E2 / Tucson 14021-0261.01</strain>
    </source>
</reference>
<proteinExistence type="inferred from homology"/>
<organism evidence="6 7">
    <name type="scientific">Drosophila yakuba</name>
    <name type="common">Fruit fly</name>
    <dbReference type="NCBI Taxonomy" id="7245"/>
    <lineage>
        <taxon>Eukaryota</taxon>
        <taxon>Metazoa</taxon>
        <taxon>Ecdysozoa</taxon>
        <taxon>Arthropoda</taxon>
        <taxon>Hexapoda</taxon>
        <taxon>Insecta</taxon>
        <taxon>Pterygota</taxon>
        <taxon>Neoptera</taxon>
        <taxon>Endopterygota</taxon>
        <taxon>Diptera</taxon>
        <taxon>Brachycera</taxon>
        <taxon>Muscomorpha</taxon>
        <taxon>Ephydroidea</taxon>
        <taxon>Drosophilidae</taxon>
        <taxon>Drosophila</taxon>
        <taxon>Sophophora</taxon>
    </lineage>
</organism>
<dbReference type="FunFam" id="3.30.300.30:FF:000007">
    <property type="entry name" value="4-coumarate--CoA ligase 2"/>
    <property type="match status" value="1"/>
</dbReference>
<dbReference type="EMBL" id="CM000159">
    <property type="protein sequence ID" value="EDW93555.1"/>
    <property type="molecule type" value="Genomic_DNA"/>
</dbReference>
<comment type="subcellular location">
    <subcellularLocation>
        <location evidence="1">Peroxisome</location>
    </subcellularLocation>
</comment>
<sequence>MVVLQAGKSPFKTENTYDEKLKIWSGGEKRSLFSPDLSIGEITFQQMERNPKLTAQISVTENTVLTWQDIHTNSMKVATYMRKLGLQQGDFVGIIGRLTTHLTALAYACFFNGTPYHALHTQYEESAIERLFAITKPRLIFCDGDEFEKVQAATKELQVQIVTMRNHPTGSLSIQDILNTPVESNFRPVRLKDGTDQILAILSSSGTSGLPKPVTVSNSHQIIGSFLPVDSSIVQYNPNTLDWASGIIMTVNAAVFSLTSIIEDCDFEPATLCGLIEKYKISMVFVSSSQLAMLSNCSEFYSADLSSVKYFFYGGSNCSLETQNKIRSRLSNECVNFSYTITELNSTGCLNFNFDEKPNSVGRPVRGIKIKIVNELGEAQGPNVVGEVCFNNGQKWSGYYKNPEETKKMQDSENWFHTGDLGYMDEDGYLFLIDRLKDMLKYQTIMYYPSEIESVIAEMPNVVEACVFGIWDPVNGDKAAASVVKKPGTQLEAQDVVEFVRKRIHAKFKQLNGGALIVDQIIQSGNRKANRAATKAEFLRIMQKNSI</sequence>
<dbReference type="Gene3D" id="3.30.300.30">
    <property type="match status" value="1"/>
</dbReference>
<dbReference type="PhylomeDB" id="B4PJ87"/>
<dbReference type="Gene3D" id="3.40.50.12780">
    <property type="entry name" value="N-terminal domain of ligase-like"/>
    <property type="match status" value="1"/>
</dbReference>
<dbReference type="CDD" id="cd05911">
    <property type="entry name" value="Firefly_Luc_like"/>
    <property type="match status" value="1"/>
</dbReference>
<dbReference type="OMA" id="WKIAQIS"/>
<dbReference type="Pfam" id="PF00501">
    <property type="entry name" value="AMP-binding"/>
    <property type="match status" value="1"/>
</dbReference>
<dbReference type="KEGG" id="dya:Dyak_GE21515"/>
<dbReference type="InterPro" id="IPR000873">
    <property type="entry name" value="AMP-dep_synth/lig_dom"/>
</dbReference>
<evidence type="ECO:0008006" key="8">
    <source>
        <dbReference type="Google" id="ProtNLM"/>
    </source>
</evidence>
<reference evidence="6 7" key="2">
    <citation type="journal article" date="2007" name="PLoS Biol.">
        <title>Principles of genome evolution in the Drosophila melanogaster species group.</title>
        <authorList>
            <person name="Ranz J.M."/>
            <person name="Maurin D."/>
            <person name="Chan Y.S."/>
            <person name="von Grotthuss M."/>
            <person name="Hillier L.W."/>
            <person name="Roote J."/>
            <person name="Ashburner M."/>
            <person name="Bergman C.M."/>
        </authorList>
    </citation>
    <scope>NUCLEOTIDE SEQUENCE [LARGE SCALE GENOMIC DNA]</scope>
    <source>
        <strain evidence="7">Tai18E2 / Tucson 14021-0261.01</strain>
    </source>
</reference>
<dbReference type="Pfam" id="PF13193">
    <property type="entry name" value="AMP-binding_C"/>
    <property type="match status" value="1"/>
</dbReference>
<dbReference type="PANTHER" id="PTHR24096">
    <property type="entry name" value="LONG-CHAIN-FATTY-ACID--COA LIGASE"/>
    <property type="match status" value="1"/>
</dbReference>
<gene>
    <name evidence="6" type="primary">Dyak\GE21515</name>
    <name evidence="6" type="synonym">dyak_GLEANR_5267</name>
    <name evidence="6" type="synonym">GE21515</name>
    <name evidence="6" type="ORF">Dyak_GE21515</name>
</gene>
<evidence type="ECO:0000313" key="7">
    <source>
        <dbReference type="Proteomes" id="UP000002282"/>
    </source>
</evidence>
<feature type="domain" description="AMP-binding enzyme C-terminal" evidence="5">
    <location>
        <begin position="451"/>
        <end position="523"/>
    </location>
</feature>
<evidence type="ECO:0000259" key="5">
    <source>
        <dbReference type="Pfam" id="PF13193"/>
    </source>
</evidence>
<dbReference type="SUPFAM" id="SSF56801">
    <property type="entry name" value="Acetyl-CoA synthetase-like"/>
    <property type="match status" value="1"/>
</dbReference>
<evidence type="ECO:0000256" key="3">
    <source>
        <dbReference type="ARBA" id="ARBA00023140"/>
    </source>
</evidence>
<dbReference type="FunFam" id="3.40.50.12780:FF:000025">
    <property type="entry name" value="luciferin 4-monooxygenase"/>
    <property type="match status" value="1"/>
</dbReference>
<dbReference type="GO" id="GO:0046949">
    <property type="term" value="P:fatty-acyl-CoA biosynthetic process"/>
    <property type="evidence" value="ECO:0007669"/>
    <property type="project" value="TreeGrafter"/>
</dbReference>
<dbReference type="PANTHER" id="PTHR24096:SF353">
    <property type="entry name" value="GH16244P-RELATED"/>
    <property type="match status" value="1"/>
</dbReference>
<name>B4PJ87_DROYA</name>
<evidence type="ECO:0000256" key="1">
    <source>
        <dbReference type="ARBA" id="ARBA00004275"/>
    </source>
</evidence>
<evidence type="ECO:0000313" key="6">
    <source>
        <dbReference type="EMBL" id="EDW93555.1"/>
    </source>
</evidence>
<dbReference type="eggNOG" id="KOG1176">
    <property type="taxonomic scope" value="Eukaryota"/>
</dbReference>
<feature type="domain" description="AMP-dependent synthetase/ligase" evidence="4">
    <location>
        <begin position="45"/>
        <end position="400"/>
    </location>
</feature>
<dbReference type="SMR" id="B4PJ87"/>
<dbReference type="AlphaFoldDB" id="B4PJ87"/>
<dbReference type="OrthoDB" id="10253869at2759"/>
<dbReference type="InterPro" id="IPR045851">
    <property type="entry name" value="AMP-bd_C_sf"/>
</dbReference>
<dbReference type="InterPro" id="IPR025110">
    <property type="entry name" value="AMP-bd_C"/>
</dbReference>
<keyword evidence="7" id="KW-1185">Reference proteome</keyword>
<evidence type="ECO:0000259" key="4">
    <source>
        <dbReference type="Pfam" id="PF00501"/>
    </source>
</evidence>
<dbReference type="GO" id="GO:0005777">
    <property type="term" value="C:peroxisome"/>
    <property type="evidence" value="ECO:0007669"/>
    <property type="project" value="UniProtKB-SubCell"/>
</dbReference>
<keyword evidence="3" id="KW-0576">Peroxisome</keyword>
<protein>
    <recommendedName>
        <fullName evidence="8">AMP-dependent synthetase/ligase domain-containing protein</fullName>
    </recommendedName>
</protein>
<evidence type="ECO:0000256" key="2">
    <source>
        <dbReference type="ARBA" id="ARBA00006432"/>
    </source>
</evidence>